<keyword evidence="6" id="KW-0119">Carbohydrate metabolism</keyword>
<dbReference type="SUPFAM" id="SSF142764">
    <property type="entry name" value="YgbK-like"/>
    <property type="match status" value="1"/>
</dbReference>
<dbReference type="GO" id="GO:0016301">
    <property type="term" value="F:kinase activity"/>
    <property type="evidence" value="ECO:0007669"/>
    <property type="project" value="UniProtKB-KW"/>
</dbReference>
<accession>A0A0H4KLC6</accession>
<dbReference type="KEGG" id="beo:BEH_14055"/>
<dbReference type="PATRIC" id="fig|135735.6.peg.2974"/>
<proteinExistence type="inferred from homology"/>
<evidence type="ECO:0000259" key="8">
    <source>
        <dbReference type="Pfam" id="PF17042"/>
    </source>
</evidence>
<keyword evidence="4" id="KW-0418">Kinase</keyword>
<dbReference type="GO" id="GO:0005524">
    <property type="term" value="F:ATP binding"/>
    <property type="evidence" value="ECO:0007669"/>
    <property type="project" value="UniProtKB-KW"/>
</dbReference>
<evidence type="ECO:0000256" key="6">
    <source>
        <dbReference type="ARBA" id="ARBA00023277"/>
    </source>
</evidence>
<evidence type="ECO:0000313" key="10">
    <source>
        <dbReference type="Proteomes" id="UP000036202"/>
    </source>
</evidence>
<evidence type="ECO:0000256" key="2">
    <source>
        <dbReference type="ARBA" id="ARBA00022679"/>
    </source>
</evidence>
<dbReference type="Pfam" id="PF17042">
    <property type="entry name" value="NBD_C"/>
    <property type="match status" value="1"/>
</dbReference>
<reference evidence="10" key="2">
    <citation type="submission" date="2015-06" db="EMBL/GenBank/DDBJ databases">
        <title>Genome Sequence of Bacillus endophyticus and Analysis of its Companion Mechanism in the Ketogulonigenium vulgare-Bacillus strain Consortium.</title>
        <authorList>
            <person name="Jia N."/>
            <person name="Du J."/>
            <person name="Ding M.-Z."/>
            <person name="Gao F."/>
            <person name="Yuan Y.-J."/>
        </authorList>
    </citation>
    <scope>NUCLEOTIDE SEQUENCE [LARGE SCALE GENOMIC DNA]</scope>
    <source>
        <strain evidence="10">Hbe603</strain>
    </source>
</reference>
<name>A0A0H4KLC6_9BACI</name>
<dbReference type="AlphaFoldDB" id="A0A0H4KLC6"/>
<dbReference type="InterPro" id="IPR010737">
    <property type="entry name" value="4-carb_acid_sugar_kinase_N"/>
</dbReference>
<gene>
    <name evidence="9" type="ORF">BEH_14055</name>
</gene>
<dbReference type="Gene3D" id="3.40.50.10840">
    <property type="entry name" value="Putative sugar-binding, N-terminal domain"/>
    <property type="match status" value="1"/>
</dbReference>
<dbReference type="Proteomes" id="UP000036202">
    <property type="component" value="Chromosome"/>
</dbReference>
<comment type="similarity">
    <text evidence="1">Belongs to the four-carbon acid sugar kinase family.</text>
</comment>
<dbReference type="EMBL" id="CP011974">
    <property type="protein sequence ID" value="AKO93104.1"/>
    <property type="molecule type" value="Genomic_DNA"/>
</dbReference>
<dbReference type="InterPro" id="IPR042213">
    <property type="entry name" value="NBD_C_sf"/>
</dbReference>
<keyword evidence="10" id="KW-1185">Reference proteome</keyword>
<keyword evidence="2" id="KW-0808">Transferase</keyword>
<keyword evidence="3" id="KW-0547">Nucleotide-binding</keyword>
<organism evidence="9 10">
    <name type="scientific">Priestia filamentosa</name>
    <dbReference type="NCBI Taxonomy" id="1402861"/>
    <lineage>
        <taxon>Bacteria</taxon>
        <taxon>Bacillati</taxon>
        <taxon>Bacillota</taxon>
        <taxon>Bacilli</taxon>
        <taxon>Bacillales</taxon>
        <taxon>Bacillaceae</taxon>
        <taxon>Priestia</taxon>
    </lineage>
</organism>
<feature type="domain" description="Four-carbon acid sugar kinase nucleotide binding" evidence="8">
    <location>
        <begin position="249"/>
        <end position="413"/>
    </location>
</feature>
<dbReference type="Gene3D" id="3.40.980.20">
    <property type="entry name" value="Four-carbon acid sugar kinase, nucleotide binding domain"/>
    <property type="match status" value="1"/>
</dbReference>
<evidence type="ECO:0000256" key="4">
    <source>
        <dbReference type="ARBA" id="ARBA00022777"/>
    </source>
</evidence>
<evidence type="ECO:0000256" key="1">
    <source>
        <dbReference type="ARBA" id="ARBA00005715"/>
    </source>
</evidence>
<evidence type="ECO:0000313" key="9">
    <source>
        <dbReference type="EMBL" id="AKO93104.1"/>
    </source>
</evidence>
<evidence type="ECO:0000256" key="5">
    <source>
        <dbReference type="ARBA" id="ARBA00022840"/>
    </source>
</evidence>
<dbReference type="OrthoDB" id="9778478at2"/>
<evidence type="ECO:0000256" key="3">
    <source>
        <dbReference type="ARBA" id="ARBA00022741"/>
    </source>
</evidence>
<evidence type="ECO:0008006" key="11">
    <source>
        <dbReference type="Google" id="ProtNLM"/>
    </source>
</evidence>
<dbReference type="InterPro" id="IPR031475">
    <property type="entry name" value="NBD_C"/>
</dbReference>
<keyword evidence="5" id="KW-0067">ATP-binding</keyword>
<evidence type="ECO:0000259" key="7">
    <source>
        <dbReference type="Pfam" id="PF07005"/>
    </source>
</evidence>
<dbReference type="RefSeq" id="WP_046217570.1">
    <property type="nucleotide sequence ID" value="NZ_CP011974.1"/>
</dbReference>
<dbReference type="InterPro" id="IPR037051">
    <property type="entry name" value="4-carb_acid_sugar_kinase_N_sf"/>
</dbReference>
<dbReference type="Pfam" id="PF07005">
    <property type="entry name" value="SBD_N"/>
    <property type="match status" value="1"/>
</dbReference>
<protein>
    <recommendedName>
        <fullName evidence="11">Four-carbon acid sugar kinase family protein</fullName>
    </recommendedName>
</protein>
<reference evidence="9 10" key="1">
    <citation type="journal article" date="2015" name="PLoS ONE">
        <title>Genome Sequence of Bacillus endophyticus and Analysis of Its Companion Mechanism in the Ketogulonigenium vulgare-Bacillus Strain Consortium.</title>
        <authorList>
            <person name="Jia N."/>
            <person name="Du J."/>
            <person name="Ding M.Z."/>
            <person name="Gao F."/>
            <person name="Yuan Y.J."/>
        </authorList>
    </citation>
    <scope>NUCLEOTIDE SEQUENCE [LARGE SCALE GENOMIC DNA]</scope>
    <source>
        <strain evidence="9 10">Hbe603</strain>
    </source>
</reference>
<sequence length="437" mass="48684">MRISVISDDLTGASDCGGQLVQYGLDVSVVLQKYHEKVQENQAVIFNTDSRALAENEAYKRVRKVAKWVQKQPFDIVYKKIDSTMRGNIGQEINAVADVFCPDFVLISPAFPKAGRQVVDGIHFLHQKELHETEVANDPKTPVRESEISHLIEQQAKRKVGHLFYKDLRIGSENVGKKLAQFKEQGISYITVDAIEERDLSSLVTAVAQTELSVVWVGSTGLINYLPPLYGLQKKRDQLQLTYNNNPVLFVVGSVSKVGRNQLHTLQCRTNTVGLEINPKNILEPKEGLRKEIHRILTEAGEAFKYGKNVALFSSAKVKETQEMAKKYGYSAVRISNEISAMLGDVSCKLIEVYGLKNLFLTGGDTAQQVLNRLNANSFQLMDEVEAGIPLGKLDNQEIFAVTKAGSFGTELAMVKSLYKLQGRKSDRLDALNHKTV</sequence>
<feature type="domain" description="Four-carbon acid sugar kinase N-terminal" evidence="7">
    <location>
        <begin position="3"/>
        <end position="225"/>
    </location>
</feature>